<keyword evidence="2" id="KW-1185">Reference proteome</keyword>
<dbReference type="EMBL" id="OX451735">
    <property type="protein sequence ID" value="CAI8594798.1"/>
    <property type="molecule type" value="Genomic_DNA"/>
</dbReference>
<protein>
    <recommendedName>
        <fullName evidence="3">Retrovirus-related Pol polyprotein from transposon TNT 1-94</fullName>
    </recommendedName>
</protein>
<reference evidence="1 2" key="1">
    <citation type="submission" date="2023-01" db="EMBL/GenBank/DDBJ databases">
        <authorList>
            <person name="Kreplak J."/>
        </authorList>
    </citation>
    <scope>NUCLEOTIDE SEQUENCE [LARGE SCALE GENOMIC DNA]</scope>
</reference>
<dbReference type="Proteomes" id="UP001157006">
    <property type="component" value="Chromosome 1S"/>
</dbReference>
<organism evidence="1 2">
    <name type="scientific">Vicia faba</name>
    <name type="common">Broad bean</name>
    <name type="synonym">Faba vulgaris</name>
    <dbReference type="NCBI Taxonomy" id="3906"/>
    <lineage>
        <taxon>Eukaryota</taxon>
        <taxon>Viridiplantae</taxon>
        <taxon>Streptophyta</taxon>
        <taxon>Embryophyta</taxon>
        <taxon>Tracheophyta</taxon>
        <taxon>Spermatophyta</taxon>
        <taxon>Magnoliopsida</taxon>
        <taxon>eudicotyledons</taxon>
        <taxon>Gunneridae</taxon>
        <taxon>Pentapetalae</taxon>
        <taxon>rosids</taxon>
        <taxon>fabids</taxon>
        <taxon>Fabales</taxon>
        <taxon>Fabaceae</taxon>
        <taxon>Papilionoideae</taxon>
        <taxon>50 kb inversion clade</taxon>
        <taxon>NPAAA clade</taxon>
        <taxon>Hologalegina</taxon>
        <taxon>IRL clade</taxon>
        <taxon>Fabeae</taxon>
        <taxon>Vicia</taxon>
    </lineage>
</organism>
<accession>A0AAV0ZBZ5</accession>
<proteinExistence type="predicted"/>
<gene>
    <name evidence="1" type="ORF">VFH_I159160</name>
</gene>
<dbReference type="AlphaFoldDB" id="A0AAV0ZBZ5"/>
<evidence type="ECO:0000313" key="2">
    <source>
        <dbReference type="Proteomes" id="UP001157006"/>
    </source>
</evidence>
<sequence length="112" mass="13401">MEKFFMKQRLYNLKMHEESDLKQHVNVFKNIFIYLARLEVKIDDEDKTIILFCTLPSFYNHLVTTLTYIKDIIILDVITAMLLSHSQRRQSVKERTQGNSLYVKWGSRSLEE</sequence>
<name>A0AAV0ZBZ5_VICFA</name>
<dbReference type="Pfam" id="PF14223">
    <property type="entry name" value="Retrotran_gag_2"/>
    <property type="match status" value="1"/>
</dbReference>
<evidence type="ECO:0000313" key="1">
    <source>
        <dbReference type="EMBL" id="CAI8594798.1"/>
    </source>
</evidence>
<evidence type="ECO:0008006" key="3">
    <source>
        <dbReference type="Google" id="ProtNLM"/>
    </source>
</evidence>